<protein>
    <submittedName>
        <fullName evidence="1">Uncharacterized protein</fullName>
    </submittedName>
</protein>
<organism evidence="1 2">
    <name type="scientific">Nocardioides simplex</name>
    <name type="common">Arthrobacter simplex</name>
    <dbReference type="NCBI Taxonomy" id="2045"/>
    <lineage>
        <taxon>Bacteria</taxon>
        <taxon>Bacillati</taxon>
        <taxon>Actinomycetota</taxon>
        <taxon>Actinomycetes</taxon>
        <taxon>Propionibacteriales</taxon>
        <taxon>Nocardioidaceae</taxon>
        <taxon>Pimelobacter</taxon>
    </lineage>
</organism>
<dbReference type="HOGENOM" id="CLU_106514_1_0_11"/>
<dbReference type="InterPro" id="IPR023393">
    <property type="entry name" value="START-like_dom_sf"/>
</dbReference>
<dbReference type="GeneID" id="96609495"/>
<dbReference type="RefSeq" id="WP_052138500.1">
    <property type="nucleotide sequence ID" value="NZ_BJMC01000008.1"/>
</dbReference>
<dbReference type="SUPFAM" id="SSF55961">
    <property type="entry name" value="Bet v1-like"/>
    <property type="match status" value="1"/>
</dbReference>
<reference evidence="1 2" key="1">
    <citation type="journal article" date="2015" name="Genome Announc.">
        <title>Complete Genome Sequence of Steroid-Transforming Nocardioides simplex VKM Ac-2033D.</title>
        <authorList>
            <person name="Shtratnikova V.Y."/>
            <person name="Schelkunov M.I."/>
            <person name="Pekov Y.A."/>
            <person name="Fokina V.V."/>
            <person name="Logacheva M.D."/>
            <person name="Sokolov S.L."/>
            <person name="Bragin E.Y."/>
            <person name="Ashapkin V.V."/>
            <person name="Donova M.V."/>
        </authorList>
    </citation>
    <scope>NUCLEOTIDE SEQUENCE [LARGE SCALE GENOMIC DNA]</scope>
    <source>
        <strain evidence="1 2">VKM Ac-2033D</strain>
    </source>
</reference>
<dbReference type="Gene3D" id="3.30.530.20">
    <property type="match status" value="1"/>
</dbReference>
<dbReference type="Proteomes" id="UP000030300">
    <property type="component" value="Chromosome"/>
</dbReference>
<keyword evidence="2" id="KW-1185">Reference proteome</keyword>
<evidence type="ECO:0000313" key="1">
    <source>
        <dbReference type="EMBL" id="AIY19875.2"/>
    </source>
</evidence>
<proteinExistence type="predicted"/>
<evidence type="ECO:0000313" key="2">
    <source>
        <dbReference type="Proteomes" id="UP000030300"/>
    </source>
</evidence>
<dbReference type="CDD" id="cd07812">
    <property type="entry name" value="SRPBCC"/>
    <property type="match status" value="1"/>
</dbReference>
<accession>A0A0A1DWP3</accession>
<dbReference type="STRING" id="2045.KR76_11445"/>
<dbReference type="eggNOG" id="COG3832">
    <property type="taxonomic scope" value="Bacteria"/>
</dbReference>
<gene>
    <name evidence="1" type="ORF">KR76_11445</name>
</gene>
<dbReference type="InterPro" id="IPR019587">
    <property type="entry name" value="Polyketide_cyclase/dehydratase"/>
</dbReference>
<dbReference type="EMBL" id="CP009896">
    <property type="protein sequence ID" value="AIY19875.2"/>
    <property type="molecule type" value="Genomic_DNA"/>
</dbReference>
<name>A0A0A1DWP3_NOCSI</name>
<sequence length="163" mass="17934">MTTTNQPAVPVLHEHIEIAAPPADVWALVADVTRMADWSPQVTSTRLAAPDAEPGVGTRFTNRNAHGELTWTTHAEITRYDAERALAFRVDENYVTWSFELEPTADGGTRLHERRDAPEGISELSRELTDAFMGGQEAFTASQLAGMRTTLEGIRSEAETPMP</sequence>
<dbReference type="OrthoDB" id="4618973at2"/>
<dbReference type="AlphaFoldDB" id="A0A0A1DWP3"/>
<dbReference type="KEGG" id="psim:KR76_11445"/>
<dbReference type="Pfam" id="PF10604">
    <property type="entry name" value="Polyketide_cyc2"/>
    <property type="match status" value="1"/>
</dbReference>